<evidence type="ECO:0000256" key="1">
    <source>
        <dbReference type="SAM" id="Phobius"/>
    </source>
</evidence>
<evidence type="ECO:0000313" key="2">
    <source>
        <dbReference type="EMBL" id="SMX22348.1"/>
    </source>
</evidence>
<dbReference type="OrthoDB" id="9809543at2"/>
<sequence length="261" mass="28949">MTDTNMERLEASPVPEIGRVTFVELWVSLKAGLYDFRAAPGFGLAFSAFYVATGLGLFWLGAGTFIWTLAFALGFPLVAPFAAVGLYEVSRRIEAGEPLDRHEILTVVWRERTRQLPWIGVILTLIFLFWSFFAHMTFAMFFGMSALTNVSTSYEIYFTANGLAMIAMQTVVGAAVAFLVYGVSVMSLPLLVDKEIDFVTAMLVSLRTVSRNKAVLGAWAFVIAGLLFVAMLPLFLGLFVVLPVLGHATWHLYRRALYHPV</sequence>
<feature type="transmembrane region" description="Helical" evidence="1">
    <location>
        <begin position="213"/>
        <end position="245"/>
    </location>
</feature>
<keyword evidence="1" id="KW-1133">Transmembrane helix</keyword>
<feature type="transmembrane region" description="Helical" evidence="1">
    <location>
        <begin position="65"/>
        <end position="87"/>
    </location>
</feature>
<feature type="transmembrane region" description="Helical" evidence="1">
    <location>
        <begin position="118"/>
        <end position="142"/>
    </location>
</feature>
<feature type="transmembrane region" description="Helical" evidence="1">
    <location>
        <begin position="38"/>
        <end position="59"/>
    </location>
</feature>
<gene>
    <name evidence="2" type="ORF">BOA8489_00440</name>
</gene>
<keyword evidence="3" id="KW-1185">Reference proteome</keyword>
<keyword evidence="1" id="KW-0812">Transmembrane</keyword>
<accession>A0A238IV72</accession>
<protein>
    <recommendedName>
        <fullName evidence="4">Integral membrane protein</fullName>
    </recommendedName>
</protein>
<dbReference type="EMBL" id="FXXQ01000001">
    <property type="protein sequence ID" value="SMX22348.1"/>
    <property type="molecule type" value="Genomic_DNA"/>
</dbReference>
<dbReference type="InterPro" id="IPR018692">
    <property type="entry name" value="DUF2189"/>
</dbReference>
<reference evidence="2 3" key="1">
    <citation type="submission" date="2017-05" db="EMBL/GenBank/DDBJ databases">
        <authorList>
            <person name="Song R."/>
            <person name="Chenine A.L."/>
            <person name="Ruprecht R.M."/>
        </authorList>
    </citation>
    <scope>NUCLEOTIDE SEQUENCE [LARGE SCALE GENOMIC DNA]</scope>
    <source>
        <strain evidence="2 3">CECT 8489</strain>
    </source>
</reference>
<keyword evidence="1" id="KW-0472">Membrane</keyword>
<organism evidence="2 3">
    <name type="scientific">Boseongicola aestuarii</name>
    <dbReference type="NCBI Taxonomy" id="1470561"/>
    <lineage>
        <taxon>Bacteria</taxon>
        <taxon>Pseudomonadati</taxon>
        <taxon>Pseudomonadota</taxon>
        <taxon>Alphaproteobacteria</taxon>
        <taxon>Rhodobacterales</taxon>
        <taxon>Paracoccaceae</taxon>
        <taxon>Boseongicola</taxon>
    </lineage>
</organism>
<feature type="transmembrane region" description="Helical" evidence="1">
    <location>
        <begin position="162"/>
        <end position="192"/>
    </location>
</feature>
<dbReference type="Proteomes" id="UP000201838">
    <property type="component" value="Unassembled WGS sequence"/>
</dbReference>
<name>A0A238IV72_9RHOB</name>
<proteinExistence type="predicted"/>
<evidence type="ECO:0008006" key="4">
    <source>
        <dbReference type="Google" id="ProtNLM"/>
    </source>
</evidence>
<evidence type="ECO:0000313" key="3">
    <source>
        <dbReference type="Proteomes" id="UP000201838"/>
    </source>
</evidence>
<dbReference type="AlphaFoldDB" id="A0A238IV72"/>
<dbReference type="Pfam" id="PF09955">
    <property type="entry name" value="DUF2189"/>
    <property type="match status" value="1"/>
</dbReference>
<dbReference type="RefSeq" id="WP_093972313.1">
    <property type="nucleotide sequence ID" value="NZ_FXXQ01000001.1"/>
</dbReference>